<dbReference type="InterPro" id="IPR006566">
    <property type="entry name" value="FBD"/>
</dbReference>
<dbReference type="InterPro" id="IPR001810">
    <property type="entry name" value="F-box_dom"/>
</dbReference>
<dbReference type="InterPro" id="IPR032675">
    <property type="entry name" value="LRR_dom_sf"/>
</dbReference>
<dbReference type="PANTHER" id="PTHR32141">
    <property type="match status" value="1"/>
</dbReference>
<dbReference type="Pfam" id="PF08387">
    <property type="entry name" value="FBD"/>
    <property type="match status" value="1"/>
</dbReference>
<evidence type="ECO:0000259" key="3">
    <source>
        <dbReference type="Pfam" id="PF08387"/>
    </source>
</evidence>
<dbReference type="SUPFAM" id="SSF81383">
    <property type="entry name" value="F-box domain"/>
    <property type="match status" value="1"/>
</dbReference>
<evidence type="ECO:0000256" key="1">
    <source>
        <dbReference type="SAM" id="MobiDB-lite"/>
    </source>
</evidence>
<protein>
    <recommendedName>
        <fullName evidence="7">F-box domain-containing protein</fullName>
    </recommendedName>
</protein>
<dbReference type="SUPFAM" id="SSF52047">
    <property type="entry name" value="RNI-like"/>
    <property type="match status" value="1"/>
</dbReference>
<dbReference type="Gene3D" id="3.80.10.10">
    <property type="entry name" value="Ribonuclease Inhibitor"/>
    <property type="match status" value="1"/>
</dbReference>
<feature type="domain" description="F-box/LRR-repeat protein 15/At3g58940/PEG3-like LRR" evidence="4">
    <location>
        <begin position="120"/>
        <end position="344"/>
    </location>
</feature>
<feature type="region of interest" description="Disordered" evidence="1">
    <location>
        <begin position="1"/>
        <end position="20"/>
    </location>
</feature>
<evidence type="ECO:0008006" key="7">
    <source>
        <dbReference type="Google" id="ProtNLM"/>
    </source>
</evidence>
<accession>A0AAD8VW09</accession>
<dbReference type="InterPro" id="IPR053781">
    <property type="entry name" value="F-box_AtFBL13-like"/>
</dbReference>
<dbReference type="InterPro" id="IPR036047">
    <property type="entry name" value="F-box-like_dom_sf"/>
</dbReference>
<evidence type="ECO:0000259" key="4">
    <source>
        <dbReference type="Pfam" id="PF24758"/>
    </source>
</evidence>
<sequence length="495" mass="56240">MEMAMEMEAGDPPGAGEDGGGVDVIGDLPDDLLGEIITLLPTKDGVRTQILARRWRHLWRSAPLNLDCRGLVKRRLQHPGVVSRILTSHLAPCRRFWVDIHDFMRIDATKDELLRMNAAVDQWLRSAALRNLQELGVSLSCHLVYPMASYISRLSTTLGVATIANCNLHDSTVQGLRFAQLKQLALESVRISECSLHHMIAGCPALERLLINCSFGFRCVRINSLSLTSIGVYVRCMWYKELKLEELIVENAPCLKRLLHLEQNVHGGHLHISVISAPKLETLRYLSNFTKISFGSAVIQGLCVDSLMAVVRTVKILAVDMHVLSLDAVIQLMGFFPCLEKLYIECSFHSFQSGPTNVWRLLKKQNLIRYLDIPLKTIVLEQYRGTKSQVSFLTFFVLHARLLEVMTLGIRITDNSEEFLAEQRRKLQLENRVSTDARFYFTTDRYIRNYCVICVLITVRVHGLIMLYLTVFWNFSFTQTSELSQTVCGVVNTRK</sequence>
<organism evidence="5 6">
    <name type="scientific">Lolium multiflorum</name>
    <name type="common">Italian ryegrass</name>
    <name type="synonym">Lolium perenne subsp. multiflorum</name>
    <dbReference type="NCBI Taxonomy" id="4521"/>
    <lineage>
        <taxon>Eukaryota</taxon>
        <taxon>Viridiplantae</taxon>
        <taxon>Streptophyta</taxon>
        <taxon>Embryophyta</taxon>
        <taxon>Tracheophyta</taxon>
        <taxon>Spermatophyta</taxon>
        <taxon>Magnoliopsida</taxon>
        <taxon>Liliopsida</taxon>
        <taxon>Poales</taxon>
        <taxon>Poaceae</taxon>
        <taxon>BOP clade</taxon>
        <taxon>Pooideae</taxon>
        <taxon>Poodae</taxon>
        <taxon>Poeae</taxon>
        <taxon>Poeae Chloroplast Group 2 (Poeae type)</taxon>
        <taxon>Loliodinae</taxon>
        <taxon>Loliinae</taxon>
        <taxon>Lolium</taxon>
    </lineage>
</organism>
<name>A0AAD8VW09_LOLMU</name>
<evidence type="ECO:0000313" key="5">
    <source>
        <dbReference type="EMBL" id="KAK1626220.1"/>
    </source>
</evidence>
<reference evidence="5" key="1">
    <citation type="submission" date="2023-07" db="EMBL/GenBank/DDBJ databases">
        <title>A chromosome-level genome assembly of Lolium multiflorum.</title>
        <authorList>
            <person name="Chen Y."/>
            <person name="Copetti D."/>
            <person name="Kolliker R."/>
            <person name="Studer B."/>
        </authorList>
    </citation>
    <scope>NUCLEOTIDE SEQUENCE</scope>
    <source>
        <strain evidence="5">02402/16</strain>
        <tissue evidence="5">Leaf</tissue>
    </source>
</reference>
<keyword evidence="6" id="KW-1185">Reference proteome</keyword>
<feature type="domain" description="FBD" evidence="3">
    <location>
        <begin position="374"/>
        <end position="408"/>
    </location>
</feature>
<feature type="domain" description="F-box" evidence="2">
    <location>
        <begin position="27"/>
        <end position="65"/>
    </location>
</feature>
<dbReference type="Pfam" id="PF24758">
    <property type="entry name" value="LRR_At5g56370"/>
    <property type="match status" value="1"/>
</dbReference>
<dbReference type="Pfam" id="PF00646">
    <property type="entry name" value="F-box"/>
    <property type="match status" value="1"/>
</dbReference>
<evidence type="ECO:0000259" key="2">
    <source>
        <dbReference type="Pfam" id="PF00646"/>
    </source>
</evidence>
<gene>
    <name evidence="5" type="ORF">QYE76_000535</name>
</gene>
<dbReference type="Proteomes" id="UP001231189">
    <property type="component" value="Unassembled WGS sequence"/>
</dbReference>
<dbReference type="CDD" id="cd22160">
    <property type="entry name" value="F-box_AtFBL13-like"/>
    <property type="match status" value="1"/>
</dbReference>
<dbReference type="PANTHER" id="PTHR32141:SF123">
    <property type="entry name" value="F-BOX DOMAIN-CONTAINING PROTEIN"/>
    <property type="match status" value="1"/>
</dbReference>
<comment type="caution">
    <text evidence="5">The sequence shown here is derived from an EMBL/GenBank/DDBJ whole genome shotgun (WGS) entry which is preliminary data.</text>
</comment>
<dbReference type="EMBL" id="JAUUTY010000005">
    <property type="protein sequence ID" value="KAK1626220.1"/>
    <property type="molecule type" value="Genomic_DNA"/>
</dbReference>
<dbReference type="AlphaFoldDB" id="A0AAD8VW09"/>
<evidence type="ECO:0000313" key="6">
    <source>
        <dbReference type="Proteomes" id="UP001231189"/>
    </source>
</evidence>
<dbReference type="InterPro" id="IPR055302">
    <property type="entry name" value="F-box_dom-containing"/>
</dbReference>
<proteinExistence type="predicted"/>
<dbReference type="InterPro" id="IPR055411">
    <property type="entry name" value="LRR_FXL15/At3g58940/PEG3-like"/>
</dbReference>